<name>A0ABY4W6T2_9PROT</name>
<dbReference type="Pfam" id="PF01425">
    <property type="entry name" value="Amidase"/>
    <property type="match status" value="1"/>
</dbReference>
<sequence length="504" mass="54154">MTVKRPTQGQLEEIVADLGMSMSSERVAEFLAAMEGNFPAYDLIESLPDEKPIVKYPRTPGYRPSPEENSHNAWYVKSEIKGSGKGKLVGKTVAVKDNVCVAGVPMMNGASTLEGYMPDLDATVVTRLLDEGAVIKGKAHCEFFCLSGGSHTNATGPVHNPHKMGYASGGSSSGSAVLTALGEVDMAIGGDQGGSVRLPSSFSGTYGMKPTHGLVPYSGAMPIEATIDHLGPITRTVADNALMLEVIAGEDGLDPRQYNAKSEDYTDALGKDVKGLKIGVVGEGFGFESSESDVDDSVRAAADRFAQLGATVSDVSIPMHLAGAAIWTPITLEGLQWQMMHGNGMGMNWKGLHTTSLLDAHANWRDRADELSDSLKISMFVGEYFIRHYRGHYYSKSMNIARRLTAAYDDALKEYDLLLMPTTPMKATPLPEADAPLALYLQRAFEMVPNTAPFNVTGHPAMAIPCGMRDGLPVSTMLIGKHYDEKTIYQAADAFASSADWKTI</sequence>
<dbReference type="SUPFAM" id="SSF75304">
    <property type="entry name" value="Amidase signature (AS) enzymes"/>
    <property type="match status" value="1"/>
</dbReference>
<dbReference type="InterPro" id="IPR023631">
    <property type="entry name" value="Amidase_dom"/>
</dbReference>
<dbReference type="NCBIfam" id="NF005565">
    <property type="entry name" value="PRK07235.1"/>
    <property type="match status" value="1"/>
</dbReference>
<keyword evidence="3" id="KW-1185">Reference proteome</keyword>
<evidence type="ECO:0000313" key="3">
    <source>
        <dbReference type="Proteomes" id="UP001056291"/>
    </source>
</evidence>
<dbReference type="PANTHER" id="PTHR11895:SF170">
    <property type="entry name" value="AMIDASE"/>
    <property type="match status" value="1"/>
</dbReference>
<dbReference type="RefSeq" id="WP_251936385.1">
    <property type="nucleotide sequence ID" value="NZ_CP098747.1"/>
</dbReference>
<dbReference type="PANTHER" id="PTHR11895">
    <property type="entry name" value="TRANSAMIDASE"/>
    <property type="match status" value="1"/>
</dbReference>
<feature type="domain" description="Amidase" evidence="1">
    <location>
        <begin position="66"/>
        <end position="488"/>
    </location>
</feature>
<dbReference type="Proteomes" id="UP001056291">
    <property type="component" value="Chromosome"/>
</dbReference>
<dbReference type="EMBL" id="CP098747">
    <property type="protein sequence ID" value="USG62534.1"/>
    <property type="molecule type" value="Genomic_DNA"/>
</dbReference>
<organism evidence="2 3">
    <name type="scientific">Sneathiella marina</name>
    <dbReference type="NCBI Taxonomy" id="2950108"/>
    <lineage>
        <taxon>Bacteria</taxon>
        <taxon>Pseudomonadati</taxon>
        <taxon>Pseudomonadota</taxon>
        <taxon>Alphaproteobacteria</taxon>
        <taxon>Sneathiellales</taxon>
        <taxon>Sneathiellaceae</taxon>
        <taxon>Sneathiella</taxon>
    </lineage>
</organism>
<dbReference type="PROSITE" id="PS00571">
    <property type="entry name" value="AMIDASES"/>
    <property type="match status" value="1"/>
</dbReference>
<proteinExistence type="predicted"/>
<dbReference type="Gene3D" id="3.90.1300.10">
    <property type="entry name" value="Amidase signature (AS) domain"/>
    <property type="match status" value="1"/>
</dbReference>
<evidence type="ECO:0000313" key="2">
    <source>
        <dbReference type="EMBL" id="USG62534.1"/>
    </source>
</evidence>
<accession>A0ABY4W6T2</accession>
<dbReference type="InterPro" id="IPR036928">
    <property type="entry name" value="AS_sf"/>
</dbReference>
<reference evidence="2" key="1">
    <citation type="submission" date="2022-06" db="EMBL/GenBank/DDBJ databases">
        <title>Sneathiella actinostolidae sp. nov., isolated from a sea anemonein the Western Pacific Ocean.</title>
        <authorList>
            <person name="Wei M.J."/>
        </authorList>
    </citation>
    <scope>NUCLEOTIDE SEQUENCE</scope>
    <source>
        <strain evidence="2">PHK-P5</strain>
    </source>
</reference>
<evidence type="ECO:0000259" key="1">
    <source>
        <dbReference type="Pfam" id="PF01425"/>
    </source>
</evidence>
<dbReference type="InterPro" id="IPR020556">
    <property type="entry name" value="Amidase_CS"/>
</dbReference>
<dbReference type="Gene3D" id="1.10.20.60">
    <property type="entry name" value="Glu-tRNAGln amidotransferase C subunit, N-terminal domain"/>
    <property type="match status" value="1"/>
</dbReference>
<protein>
    <submittedName>
        <fullName evidence="2">Amidase</fullName>
    </submittedName>
</protein>
<gene>
    <name evidence="2" type="ORF">NBZ79_06045</name>
</gene>
<dbReference type="InterPro" id="IPR000120">
    <property type="entry name" value="Amidase"/>
</dbReference>